<organism evidence="1 2">
    <name type="scientific">Pseudomonas ulcerans</name>
    <dbReference type="NCBI Taxonomy" id="3115852"/>
    <lineage>
        <taxon>Bacteria</taxon>
        <taxon>Pseudomonadati</taxon>
        <taxon>Pseudomonadota</taxon>
        <taxon>Gammaproteobacteria</taxon>
        <taxon>Pseudomonadales</taxon>
        <taxon>Pseudomonadaceae</taxon>
        <taxon>Pseudomonas</taxon>
    </lineage>
</organism>
<dbReference type="RefSeq" id="WP_330073756.1">
    <property type="nucleotide sequence ID" value="NZ_JAZDQJ010000004.1"/>
</dbReference>
<gene>
    <name evidence="1" type="ORF">V0R50_06520</name>
</gene>
<reference evidence="1 2" key="1">
    <citation type="submission" date="2024-01" db="EMBL/GenBank/DDBJ databases">
        <title>Unpublished Manusciprt.</title>
        <authorList>
            <person name="Duman M."/>
            <person name="Valdes E.G."/>
            <person name="Ajmi N."/>
            <person name="Altun S."/>
            <person name="Saticioglu I.B."/>
        </authorList>
    </citation>
    <scope>NUCLEOTIDE SEQUENCE [LARGE SCALE GENOMIC DNA]</scope>
    <source>
        <strain evidence="1 2">148P</strain>
    </source>
</reference>
<comment type="caution">
    <text evidence="1">The sequence shown here is derived from an EMBL/GenBank/DDBJ whole genome shotgun (WGS) entry which is preliminary data.</text>
</comment>
<dbReference type="EMBL" id="JAZDQJ010000004">
    <property type="protein sequence ID" value="MEE1932868.1"/>
    <property type="molecule type" value="Genomic_DNA"/>
</dbReference>
<protein>
    <submittedName>
        <fullName evidence="1">Uncharacterized protein</fullName>
    </submittedName>
</protein>
<accession>A0ABU7HMY0</accession>
<name>A0ABU7HMY0_9PSED</name>
<keyword evidence="2" id="KW-1185">Reference proteome</keyword>
<sequence length="348" mass="39128">MPVATCSECNHYVNVPNVGNAQAFECPFCLPDKVSKKKAVMVLYKCTSCMGVSLFAAKRPPRACPRCHTLVRTLINPQVPSAVAPFVERDWLYHVTSPTVARLVKAGGLRSALARTGVRQPDPEGSFAKDRVKRVSTEIDSRLRQYIANCRANRDTDWFIQQATAYTPIPLAFTGDNNDYVTLKAQDESRFMAFGRQTIGNGFKGDIGTVKIARDATTRNYMNTLKALPAHFLTRLANDYANLNFDIEGAITASHVYFLNTSDVMMTKDGFKDYIKFRKPEDTAVLRIRRRDVFGLMPDEADQRAVRTALSVSAFAGFEIMTKGTREDFLRDDFRADSDNWTPFKSWV</sequence>
<evidence type="ECO:0000313" key="2">
    <source>
        <dbReference type="Proteomes" id="UP001335100"/>
    </source>
</evidence>
<proteinExistence type="predicted"/>
<evidence type="ECO:0000313" key="1">
    <source>
        <dbReference type="EMBL" id="MEE1932868.1"/>
    </source>
</evidence>
<dbReference type="Proteomes" id="UP001335100">
    <property type="component" value="Unassembled WGS sequence"/>
</dbReference>